<keyword evidence="2" id="KW-1185">Reference proteome</keyword>
<evidence type="ECO:0000313" key="2">
    <source>
        <dbReference type="Proteomes" id="UP001597460"/>
    </source>
</evidence>
<dbReference type="RefSeq" id="WP_390299476.1">
    <property type="nucleotide sequence ID" value="NZ_JBHULI010000010.1"/>
</dbReference>
<proteinExistence type="predicted"/>
<organism evidence="1 2">
    <name type="scientific">Gracilimonas halophila</name>
    <dbReference type="NCBI Taxonomy" id="1834464"/>
    <lineage>
        <taxon>Bacteria</taxon>
        <taxon>Pseudomonadati</taxon>
        <taxon>Balneolota</taxon>
        <taxon>Balneolia</taxon>
        <taxon>Balneolales</taxon>
        <taxon>Balneolaceae</taxon>
        <taxon>Gracilimonas</taxon>
    </lineage>
</organism>
<evidence type="ECO:0000313" key="1">
    <source>
        <dbReference type="EMBL" id="MFD2531785.1"/>
    </source>
</evidence>
<reference evidence="2" key="1">
    <citation type="journal article" date="2019" name="Int. J. Syst. Evol. Microbiol.">
        <title>The Global Catalogue of Microorganisms (GCM) 10K type strain sequencing project: providing services to taxonomists for standard genome sequencing and annotation.</title>
        <authorList>
            <consortium name="The Broad Institute Genomics Platform"/>
            <consortium name="The Broad Institute Genome Sequencing Center for Infectious Disease"/>
            <person name="Wu L."/>
            <person name="Ma J."/>
        </authorList>
    </citation>
    <scope>NUCLEOTIDE SEQUENCE [LARGE SCALE GENOMIC DNA]</scope>
    <source>
        <strain evidence="2">KCTC 52042</strain>
    </source>
</reference>
<accession>A0ABW5JHG5</accession>
<name>A0ABW5JHG5_9BACT</name>
<dbReference type="Proteomes" id="UP001597460">
    <property type="component" value="Unassembled WGS sequence"/>
</dbReference>
<protein>
    <submittedName>
        <fullName evidence="1">Uncharacterized protein</fullName>
    </submittedName>
</protein>
<gene>
    <name evidence="1" type="ORF">ACFSVN_04945</name>
</gene>
<sequence>MKKLICTLTIIATVGYMNPLISCITGGEGAESCSYDSTTYFMGIPLSTTTHSVSCGDGQYACCTEDGAGCVYERPTIIQG</sequence>
<comment type="caution">
    <text evidence="1">The sequence shown here is derived from an EMBL/GenBank/DDBJ whole genome shotgun (WGS) entry which is preliminary data.</text>
</comment>
<dbReference type="EMBL" id="JBHULI010000010">
    <property type="protein sequence ID" value="MFD2531785.1"/>
    <property type="molecule type" value="Genomic_DNA"/>
</dbReference>